<evidence type="ECO:0000313" key="4">
    <source>
        <dbReference type="EMBL" id="QOY46368.1"/>
    </source>
</evidence>
<gene>
    <name evidence="4" type="primary">atpF</name>
</gene>
<sequence>MKNITDSFLCLGYWPSAGSFGFNTDILATNPINLSVVLGVLVFFGKGVCASCLFQRIDWIQPNCTFYLYLRKCASSRELLLKITSELMKFFQLFKKKYLRTIAFRDLLVIHFDSLLTNNFGLLPWLKCILSSLDAVLYSFYHYVNTEMQWFRLNYYIFFSILNTHVDKMASILFTYGKKFKNGLILPSLLYNALSITYVLINKNSLDFKKKNNFADIYLFGQKSPPNILVLYWLLFSIFLKLKKRREDRLITKKIGKFPISNSVSEPNESKDSCLVREEILDILQSMERESTFIKSFIRKSKTENLENYSKLRRITGRGHSTAGKSPSPLKESRNGSRSFSGEWLFSDRTRKIEFNLFNLYDFGTIRKLQKRSHSFSTTKSDYSSPTTGFTTSLTGSSRNSKELLEQRVTFTYCQCLYWHVWDDER</sequence>
<proteinExistence type="predicted"/>
<accession>A0A873A6W8</accession>
<reference evidence="4" key="1">
    <citation type="submission" date="2020-08" db="EMBL/GenBank/DDBJ databases">
        <title>Complete chloroplast genome sequence of Mucuna prurien and its phylogenetic position.</title>
        <authorList>
            <person name="Yuan X.X."/>
        </authorList>
    </citation>
    <scope>NUCLEOTIDE SEQUENCE</scope>
</reference>
<name>A0A873A6W8_MUCPR</name>
<dbReference type="PANTHER" id="PTHR34264">
    <property type="entry name" value="ATP SYNTHASE SUBUNIT B, CHLOROPLASTIC"/>
    <property type="match status" value="1"/>
</dbReference>
<keyword evidence="4" id="KW-0934">Plastid</keyword>
<geneLocation type="plastid" evidence="4"/>
<organism evidence="4">
    <name type="scientific">Mucuna pruriens</name>
    <name type="common">Velvet bean</name>
    <name type="synonym">Dolichos pruriens</name>
    <dbReference type="NCBI Taxonomy" id="157652"/>
    <lineage>
        <taxon>Eukaryota</taxon>
        <taxon>Viridiplantae</taxon>
        <taxon>Streptophyta</taxon>
        <taxon>Embryophyta</taxon>
        <taxon>Tracheophyta</taxon>
        <taxon>Spermatophyta</taxon>
        <taxon>Magnoliopsida</taxon>
        <taxon>eudicotyledons</taxon>
        <taxon>Gunneridae</taxon>
        <taxon>Pentapetalae</taxon>
        <taxon>rosids</taxon>
        <taxon>fabids</taxon>
        <taxon>Fabales</taxon>
        <taxon>Fabaceae</taxon>
        <taxon>Papilionoideae</taxon>
        <taxon>50 kb inversion clade</taxon>
        <taxon>NPAAA clade</taxon>
        <taxon>indigoferoid/millettioid clade</taxon>
        <taxon>Phaseoleae</taxon>
        <taxon>Mucuna</taxon>
    </lineage>
</organism>
<dbReference type="GeneID" id="63645473"/>
<feature type="region of interest" description="Disordered" evidence="2">
    <location>
        <begin position="317"/>
        <end position="338"/>
    </location>
</feature>
<feature type="transmembrane region" description="Helical" evidence="3">
    <location>
        <begin position="32"/>
        <end position="54"/>
    </location>
</feature>
<feature type="transmembrane region" description="Helical" evidence="3">
    <location>
        <begin position="224"/>
        <end position="242"/>
    </location>
</feature>
<protein>
    <submittedName>
        <fullName evidence="4">ATP synthase CF1 alpha subunit</fullName>
    </submittedName>
</protein>
<dbReference type="RefSeq" id="YP_010039894.1">
    <property type="nucleotide sequence ID" value="NC_054176.1"/>
</dbReference>
<evidence type="ECO:0000256" key="1">
    <source>
        <dbReference type="ARBA" id="ARBA00023310"/>
    </source>
</evidence>
<evidence type="ECO:0000256" key="3">
    <source>
        <dbReference type="SAM" id="Phobius"/>
    </source>
</evidence>
<dbReference type="GO" id="GO:0006754">
    <property type="term" value="P:ATP biosynthetic process"/>
    <property type="evidence" value="ECO:0007669"/>
    <property type="project" value="UniProtKB-KW"/>
</dbReference>
<keyword evidence="3" id="KW-0812">Transmembrane</keyword>
<keyword evidence="1" id="KW-0066">ATP synthesis</keyword>
<keyword evidence="3" id="KW-0472">Membrane</keyword>
<dbReference type="EMBL" id="MT919240">
    <property type="protein sequence ID" value="QOY46368.1"/>
    <property type="molecule type" value="Genomic_DNA"/>
</dbReference>
<evidence type="ECO:0000256" key="2">
    <source>
        <dbReference type="SAM" id="MobiDB-lite"/>
    </source>
</evidence>
<keyword evidence="3" id="KW-1133">Transmembrane helix</keyword>
<feature type="transmembrane region" description="Helical" evidence="3">
    <location>
        <begin position="183"/>
        <end position="201"/>
    </location>
</feature>
<dbReference type="PANTHER" id="PTHR34264:SF3">
    <property type="entry name" value="ATP SYNTHASE SUBUNIT B, CHLOROPLASTIC"/>
    <property type="match status" value="1"/>
</dbReference>
<dbReference type="AlphaFoldDB" id="A0A873A6W8"/>